<dbReference type="SUPFAM" id="SSF142695">
    <property type="entry name" value="RibA-like"/>
    <property type="match status" value="1"/>
</dbReference>
<keyword evidence="8" id="KW-0862">Zinc</keyword>
<protein>
    <recommendedName>
        <fullName evidence="3">GTP cyclohydrolase II</fullName>
        <ecNumber evidence="3">3.5.4.25</ecNumber>
    </recommendedName>
</protein>
<dbReference type="GO" id="GO:0005829">
    <property type="term" value="C:cytosol"/>
    <property type="evidence" value="ECO:0007669"/>
    <property type="project" value="TreeGrafter"/>
</dbReference>
<evidence type="ECO:0000256" key="5">
    <source>
        <dbReference type="ARBA" id="ARBA00022723"/>
    </source>
</evidence>
<evidence type="ECO:0000256" key="1">
    <source>
        <dbReference type="ARBA" id="ARBA00001947"/>
    </source>
</evidence>
<proteinExistence type="predicted"/>
<dbReference type="InterPro" id="IPR036144">
    <property type="entry name" value="RibA-like_sf"/>
</dbReference>
<evidence type="ECO:0000256" key="6">
    <source>
        <dbReference type="ARBA" id="ARBA00022741"/>
    </source>
</evidence>
<evidence type="ECO:0000259" key="11">
    <source>
        <dbReference type="Pfam" id="PF00925"/>
    </source>
</evidence>
<dbReference type="Proteomes" id="UP000036325">
    <property type="component" value="Unassembled WGS sequence"/>
</dbReference>
<comment type="catalytic activity">
    <reaction evidence="10">
        <text>GTP + 4 H2O = 2,5-diamino-6-hydroxy-4-(5-phosphoribosylamino)-pyrimidine + formate + 2 phosphate + 3 H(+)</text>
        <dbReference type="Rhea" id="RHEA:23704"/>
        <dbReference type="ChEBI" id="CHEBI:15377"/>
        <dbReference type="ChEBI" id="CHEBI:15378"/>
        <dbReference type="ChEBI" id="CHEBI:15740"/>
        <dbReference type="ChEBI" id="CHEBI:37565"/>
        <dbReference type="ChEBI" id="CHEBI:43474"/>
        <dbReference type="ChEBI" id="CHEBI:58614"/>
        <dbReference type="EC" id="3.5.4.25"/>
    </reaction>
</comment>
<evidence type="ECO:0000256" key="8">
    <source>
        <dbReference type="ARBA" id="ARBA00022833"/>
    </source>
</evidence>
<keyword evidence="9" id="KW-0342">GTP-binding</keyword>
<dbReference type="EC" id="3.5.4.25" evidence="3"/>
<dbReference type="CDD" id="cd00641">
    <property type="entry name" value="GTP_cyclohydro2"/>
    <property type="match status" value="1"/>
</dbReference>
<accession>A0A0J6IJC7</accession>
<dbReference type="GO" id="GO:0046872">
    <property type="term" value="F:metal ion binding"/>
    <property type="evidence" value="ECO:0007669"/>
    <property type="project" value="UniProtKB-KW"/>
</dbReference>
<name>A0A0J6IJC7_9PSED</name>
<keyword evidence="5" id="KW-0479">Metal-binding</keyword>
<dbReference type="OrthoDB" id="9793111at2"/>
<dbReference type="GO" id="GO:0003935">
    <property type="term" value="F:GTP cyclohydrolase II activity"/>
    <property type="evidence" value="ECO:0007669"/>
    <property type="project" value="UniProtKB-EC"/>
</dbReference>
<keyword evidence="6" id="KW-0547">Nucleotide-binding</keyword>
<dbReference type="GO" id="GO:0005525">
    <property type="term" value="F:GTP binding"/>
    <property type="evidence" value="ECO:0007669"/>
    <property type="project" value="UniProtKB-KW"/>
</dbReference>
<dbReference type="RefSeq" id="WP_048363248.1">
    <property type="nucleotide sequence ID" value="NZ_JYLF01000002.1"/>
</dbReference>
<dbReference type="PATRIC" id="fig|1608994.3.peg.1649"/>
<dbReference type="Gene3D" id="3.40.50.10990">
    <property type="entry name" value="GTP cyclohydrolase II"/>
    <property type="match status" value="1"/>
</dbReference>
<evidence type="ECO:0000256" key="3">
    <source>
        <dbReference type="ARBA" id="ARBA00012762"/>
    </source>
</evidence>
<gene>
    <name evidence="12" type="ORF">TU86_05280</name>
</gene>
<evidence type="ECO:0000313" key="13">
    <source>
        <dbReference type="Proteomes" id="UP000036325"/>
    </source>
</evidence>
<evidence type="ECO:0000313" key="12">
    <source>
        <dbReference type="EMBL" id="KMN14710.1"/>
    </source>
</evidence>
<evidence type="ECO:0000256" key="7">
    <source>
        <dbReference type="ARBA" id="ARBA00022801"/>
    </source>
</evidence>
<dbReference type="EMBL" id="JYLF01000002">
    <property type="protein sequence ID" value="KMN14710.1"/>
    <property type="molecule type" value="Genomic_DNA"/>
</dbReference>
<keyword evidence="4" id="KW-0686">Riboflavin biosynthesis</keyword>
<sequence length="199" mass="22386">MNPLRVRNQVDIHLNESGIPGTFFSFTGLEADKEHIVIKLGPASLNSPLVRLHSECLTGDVFSSQRCDCGPQLSESIERMHEEGGYLIYLRQEGRGIGLYAKLEAYRLQDTGMDTFEANQHLNFGEDDRDFTEAANMLKALGVQHCRVITNNPEKVVALQNNGVQVDDVIPTGVFLTQHNRPYLQAKINKKNHHINLFN</sequence>
<comment type="pathway">
    <text evidence="2">Cofactor biosynthesis; riboflavin biosynthesis; 5-amino-6-(D-ribitylamino)uracil from GTP: step 1/4.</text>
</comment>
<dbReference type="AlphaFoldDB" id="A0A0J6IJC7"/>
<organism evidence="12 13">
    <name type="scientific">Pseudomonas weihenstephanensis</name>
    <dbReference type="NCBI Taxonomy" id="1608994"/>
    <lineage>
        <taxon>Bacteria</taxon>
        <taxon>Pseudomonadati</taxon>
        <taxon>Pseudomonadota</taxon>
        <taxon>Gammaproteobacteria</taxon>
        <taxon>Pseudomonadales</taxon>
        <taxon>Pseudomonadaceae</taxon>
        <taxon>Pseudomonas</taxon>
    </lineage>
</organism>
<comment type="cofactor">
    <cofactor evidence="1">
        <name>Zn(2+)</name>
        <dbReference type="ChEBI" id="CHEBI:29105"/>
    </cofactor>
</comment>
<dbReference type="GO" id="GO:0009231">
    <property type="term" value="P:riboflavin biosynthetic process"/>
    <property type="evidence" value="ECO:0007669"/>
    <property type="project" value="UniProtKB-UniPathway"/>
</dbReference>
<dbReference type="STRING" id="1608994.TU86_05280"/>
<dbReference type="PANTHER" id="PTHR21327">
    <property type="entry name" value="GTP CYCLOHYDROLASE II-RELATED"/>
    <property type="match status" value="1"/>
</dbReference>
<reference evidence="12 13" key="1">
    <citation type="submission" date="2015-02" db="EMBL/GenBank/DDBJ databases">
        <title>Pseudomonas helleri sp. nov. and Pseudomonas weihenstephanensis sp. nov., isolated from raw cows milk.</title>
        <authorList>
            <person name="von Neubeck M."/>
            <person name="Huptas C."/>
            <person name="Wenning M."/>
            <person name="Scherer S."/>
        </authorList>
    </citation>
    <scope>NUCLEOTIDE SEQUENCE [LARGE SCALE GENOMIC DNA]</scope>
    <source>
        <strain evidence="12 13">DSM 29166</strain>
    </source>
</reference>
<evidence type="ECO:0000256" key="10">
    <source>
        <dbReference type="ARBA" id="ARBA00049295"/>
    </source>
</evidence>
<feature type="domain" description="GTP cyclohydrolase II" evidence="11">
    <location>
        <begin position="24"/>
        <end position="171"/>
    </location>
</feature>
<dbReference type="InterPro" id="IPR032677">
    <property type="entry name" value="GTP_cyclohydro_II"/>
</dbReference>
<keyword evidence="7 12" id="KW-0378">Hydrolase</keyword>
<dbReference type="UniPathway" id="UPA00275"/>
<dbReference type="NCBIfam" id="NF001591">
    <property type="entry name" value="PRK00393.1"/>
    <property type="match status" value="1"/>
</dbReference>
<dbReference type="InterPro" id="IPR000926">
    <property type="entry name" value="RibA"/>
</dbReference>
<evidence type="ECO:0000256" key="2">
    <source>
        <dbReference type="ARBA" id="ARBA00004853"/>
    </source>
</evidence>
<evidence type="ECO:0000256" key="4">
    <source>
        <dbReference type="ARBA" id="ARBA00022619"/>
    </source>
</evidence>
<dbReference type="PANTHER" id="PTHR21327:SF18">
    <property type="entry name" value="3,4-DIHYDROXY-2-BUTANONE 4-PHOSPHATE SYNTHASE"/>
    <property type="match status" value="1"/>
</dbReference>
<evidence type="ECO:0000256" key="9">
    <source>
        <dbReference type="ARBA" id="ARBA00023134"/>
    </source>
</evidence>
<comment type="caution">
    <text evidence="12">The sequence shown here is derived from an EMBL/GenBank/DDBJ whole genome shotgun (WGS) entry which is preliminary data.</text>
</comment>
<dbReference type="Pfam" id="PF00925">
    <property type="entry name" value="GTP_cyclohydro2"/>
    <property type="match status" value="1"/>
</dbReference>